<dbReference type="HAMAP" id="MF_01114">
    <property type="entry name" value="RecX"/>
    <property type="match status" value="1"/>
</dbReference>
<comment type="function">
    <text evidence="5">Modulates RecA activity.</text>
</comment>
<evidence type="ECO:0000256" key="1">
    <source>
        <dbReference type="ARBA" id="ARBA00004496"/>
    </source>
</evidence>
<evidence type="ECO:0000259" key="7">
    <source>
        <dbReference type="Pfam" id="PF21981"/>
    </source>
</evidence>
<evidence type="ECO:0000256" key="5">
    <source>
        <dbReference type="HAMAP-Rule" id="MF_01114"/>
    </source>
</evidence>
<reference evidence="9 10" key="1">
    <citation type="submission" date="2020-12" db="EMBL/GenBank/DDBJ databases">
        <title>Whole genome sequences of gut porcine anaerobes.</title>
        <authorList>
            <person name="Kubasova T."/>
            <person name="Jahodarova E."/>
            <person name="Rychlik I."/>
        </authorList>
    </citation>
    <scope>NUCLEOTIDE SEQUENCE [LARGE SCALE GENOMIC DNA]</scope>
    <source>
        <strain evidence="9 10">An867</strain>
    </source>
</reference>
<feature type="domain" description="RecX second three-helical" evidence="6">
    <location>
        <begin position="105"/>
        <end position="146"/>
    </location>
</feature>
<dbReference type="Pfam" id="PF21981">
    <property type="entry name" value="RecX_HTH3"/>
    <property type="match status" value="1"/>
</dbReference>
<proteinExistence type="inferred from homology"/>
<accession>A0ABS9CNI2</accession>
<evidence type="ECO:0000313" key="10">
    <source>
        <dbReference type="Proteomes" id="UP001299220"/>
    </source>
</evidence>
<sequence length="205" mass="23780">MIITDIQPRRRRLSQLYIDGEAAVKVDTETLLKSGLAPGDEIDDEQLHALLQDSAAHRAEEKALYLLEHRAHSKKELEDKITRAEFDREAARRAAEHMEELGLVDDEQYARRLAQELFERRKFGTRRVKQELRQKGIADDLIEAALEEFSTDRDETVETIRAILERKYPAAWEDEKTRRRAVAALQRYGYGFEDIFAALNAEPEE</sequence>
<gene>
    <name evidence="5" type="primary">recX</name>
    <name evidence="9" type="ORF">JQM67_08885</name>
</gene>
<dbReference type="RefSeq" id="WP_235323748.1">
    <property type="nucleotide sequence ID" value="NZ_JAFBIT010000002.1"/>
</dbReference>
<feature type="domain" description="RecX third three-helical" evidence="7">
    <location>
        <begin position="155"/>
        <end position="199"/>
    </location>
</feature>
<dbReference type="InterPro" id="IPR053926">
    <property type="entry name" value="RecX_HTH_1st"/>
</dbReference>
<keyword evidence="4 5" id="KW-0963">Cytoplasm</keyword>
<dbReference type="Proteomes" id="UP001299220">
    <property type="component" value="Unassembled WGS sequence"/>
</dbReference>
<dbReference type="Pfam" id="PF02631">
    <property type="entry name" value="RecX_HTH2"/>
    <property type="match status" value="1"/>
</dbReference>
<dbReference type="Pfam" id="PF21982">
    <property type="entry name" value="RecX_HTH1"/>
    <property type="match status" value="1"/>
</dbReference>
<comment type="subcellular location">
    <subcellularLocation>
        <location evidence="1 5">Cytoplasm</location>
    </subcellularLocation>
</comment>
<protein>
    <recommendedName>
        <fullName evidence="3 5">Regulatory protein RecX</fullName>
    </recommendedName>
</protein>
<keyword evidence="10" id="KW-1185">Reference proteome</keyword>
<dbReference type="InterPro" id="IPR003783">
    <property type="entry name" value="Regulatory_RecX"/>
</dbReference>
<evidence type="ECO:0000313" key="9">
    <source>
        <dbReference type="EMBL" id="MCF2652717.1"/>
    </source>
</evidence>
<dbReference type="PANTHER" id="PTHR33602">
    <property type="entry name" value="REGULATORY PROTEIN RECX FAMILY PROTEIN"/>
    <property type="match status" value="1"/>
</dbReference>
<evidence type="ECO:0000256" key="3">
    <source>
        <dbReference type="ARBA" id="ARBA00018111"/>
    </source>
</evidence>
<name>A0ABS9CNI2_9FIRM</name>
<dbReference type="InterPro" id="IPR053924">
    <property type="entry name" value="RecX_HTH_2nd"/>
</dbReference>
<dbReference type="EMBL" id="JAFBIT010000002">
    <property type="protein sequence ID" value="MCF2652717.1"/>
    <property type="molecule type" value="Genomic_DNA"/>
</dbReference>
<evidence type="ECO:0000259" key="8">
    <source>
        <dbReference type="Pfam" id="PF21982"/>
    </source>
</evidence>
<dbReference type="InterPro" id="IPR053925">
    <property type="entry name" value="RecX_HTH_3rd"/>
</dbReference>
<dbReference type="InterPro" id="IPR036388">
    <property type="entry name" value="WH-like_DNA-bd_sf"/>
</dbReference>
<feature type="domain" description="RecX first three-helical" evidence="8">
    <location>
        <begin position="61"/>
        <end position="95"/>
    </location>
</feature>
<evidence type="ECO:0000256" key="2">
    <source>
        <dbReference type="ARBA" id="ARBA00009695"/>
    </source>
</evidence>
<comment type="caution">
    <text evidence="9">The sequence shown here is derived from an EMBL/GenBank/DDBJ whole genome shotgun (WGS) entry which is preliminary data.</text>
</comment>
<organism evidence="9 10">
    <name type="scientific">Anaeromassilibacillus senegalensis</name>
    <dbReference type="NCBI Taxonomy" id="1673717"/>
    <lineage>
        <taxon>Bacteria</taxon>
        <taxon>Bacillati</taxon>
        <taxon>Bacillota</taxon>
        <taxon>Clostridia</taxon>
        <taxon>Eubacteriales</taxon>
        <taxon>Acutalibacteraceae</taxon>
        <taxon>Anaeromassilibacillus</taxon>
    </lineage>
</organism>
<evidence type="ECO:0000256" key="4">
    <source>
        <dbReference type="ARBA" id="ARBA00022490"/>
    </source>
</evidence>
<dbReference type="Gene3D" id="1.10.10.10">
    <property type="entry name" value="Winged helix-like DNA-binding domain superfamily/Winged helix DNA-binding domain"/>
    <property type="match status" value="3"/>
</dbReference>
<comment type="similarity">
    <text evidence="2 5">Belongs to the RecX family.</text>
</comment>
<evidence type="ECO:0000259" key="6">
    <source>
        <dbReference type="Pfam" id="PF02631"/>
    </source>
</evidence>
<dbReference type="PANTHER" id="PTHR33602:SF1">
    <property type="entry name" value="REGULATORY PROTEIN RECX FAMILY PROTEIN"/>
    <property type="match status" value="1"/>
</dbReference>